<protein>
    <submittedName>
        <fullName evidence="1">Uncharacterized protein</fullName>
    </submittedName>
</protein>
<proteinExistence type="predicted"/>
<dbReference type="HOGENOM" id="CLU_2669515_0_0_11"/>
<dbReference type="AlphaFoldDB" id="D9WWW0"/>
<dbReference type="Proteomes" id="UP000003963">
    <property type="component" value="Unassembled WGS sequence"/>
</dbReference>
<evidence type="ECO:0000313" key="1">
    <source>
        <dbReference type="EMBL" id="EFL29388.1"/>
    </source>
</evidence>
<organism evidence="1 3">
    <name type="scientific">Streptomyces himastatinicus ATCC 53653</name>
    <dbReference type="NCBI Taxonomy" id="457427"/>
    <lineage>
        <taxon>Bacteria</taxon>
        <taxon>Bacillati</taxon>
        <taxon>Actinomycetota</taxon>
        <taxon>Actinomycetes</taxon>
        <taxon>Kitasatosporales</taxon>
        <taxon>Streptomycetaceae</taxon>
        <taxon>Streptomyces</taxon>
        <taxon>Streptomyces violaceusniger group</taxon>
    </lineage>
</organism>
<dbReference type="EMBL" id="GG657755">
    <property type="protein sequence ID" value="EFL29388.1"/>
    <property type="molecule type" value="Genomic_DNA"/>
</dbReference>
<gene>
    <name evidence="1" type="ORF">SSOG_09102</name>
    <name evidence="2" type="ORF">SSOG_09173</name>
</gene>
<accession>D9WWW0</accession>
<evidence type="ECO:0000313" key="3">
    <source>
        <dbReference type="Proteomes" id="UP000003963"/>
    </source>
</evidence>
<dbReference type="RefSeq" id="WP_009721185.1">
    <property type="nucleotide sequence ID" value="NZ_GG657755.1"/>
</dbReference>
<reference evidence="1 3" key="1">
    <citation type="submission" date="2009-02" db="EMBL/GenBank/DDBJ databases">
        <title>Annotation of Streptomyces hygroscopicus strain ATCC 53653.</title>
        <authorList>
            <consortium name="The Broad Institute Genome Sequencing Platform"/>
            <consortium name="Broad Institute Microbial Sequencing Center"/>
            <person name="Fischbach M."/>
            <person name="Godfrey P."/>
            <person name="Ward D."/>
            <person name="Young S."/>
            <person name="Zeng Q."/>
            <person name="Koehrsen M."/>
            <person name="Alvarado L."/>
            <person name="Berlin A.M."/>
            <person name="Bochicchio J."/>
            <person name="Borenstein D."/>
            <person name="Chapman S.B."/>
            <person name="Chen Z."/>
            <person name="Engels R."/>
            <person name="Freedman E."/>
            <person name="Gellesch M."/>
            <person name="Goldberg J."/>
            <person name="Griggs A."/>
            <person name="Gujja S."/>
            <person name="Heilman E.R."/>
            <person name="Heiman D.I."/>
            <person name="Hepburn T.A."/>
            <person name="Howarth C."/>
            <person name="Jen D."/>
            <person name="Larson L."/>
            <person name="Lewis B."/>
            <person name="Mehta T."/>
            <person name="Park D."/>
            <person name="Pearson M."/>
            <person name="Richards J."/>
            <person name="Roberts A."/>
            <person name="Saif S."/>
            <person name="Shea T.D."/>
            <person name="Shenoy N."/>
            <person name="Sisk P."/>
            <person name="Stolte C."/>
            <person name="Sykes S.N."/>
            <person name="Thomson T."/>
            <person name="Walk T."/>
            <person name="White J."/>
            <person name="Yandava C."/>
            <person name="Straight P."/>
            <person name="Clardy J."/>
            <person name="Hung D."/>
            <person name="Kolter R."/>
            <person name="Mekalanos J."/>
            <person name="Walker S."/>
            <person name="Walsh C.T."/>
            <person name="Wieland-Brown L.C."/>
            <person name="Haas B."/>
            <person name="Nusbaum C."/>
            <person name="Birren B."/>
        </authorList>
    </citation>
    <scope>NUCLEOTIDE SEQUENCE [LARGE SCALE GENOMIC DNA]</scope>
    <source>
        <strain evidence="1 3">ATCC 53653</strain>
    </source>
</reference>
<sequence>MNAAQAKAAQARLANQAEHYNAAQAKAAEKGPMYLITFWTNVCRKLAKDALESGDPSVANGLASHLNDFYRAHTQ</sequence>
<name>D9WWW0_9ACTN</name>
<evidence type="ECO:0000313" key="2">
    <source>
        <dbReference type="EMBL" id="EFL29459.1"/>
    </source>
</evidence>
<keyword evidence="3" id="KW-1185">Reference proteome</keyword>
<dbReference type="EMBL" id="GG657755">
    <property type="protein sequence ID" value="EFL29459.1"/>
    <property type="molecule type" value="Genomic_DNA"/>
</dbReference>
<dbReference type="OrthoDB" id="4321628at2"/>